<evidence type="ECO:0000259" key="14">
    <source>
        <dbReference type="PROSITE" id="PS51194"/>
    </source>
</evidence>
<dbReference type="GO" id="GO:0003724">
    <property type="term" value="F:RNA helicase activity"/>
    <property type="evidence" value="ECO:0007669"/>
    <property type="project" value="UniProtKB-EC"/>
</dbReference>
<dbReference type="InterPro" id="IPR014014">
    <property type="entry name" value="RNA_helicase_DEAD_Q_motif"/>
</dbReference>
<protein>
    <recommendedName>
        <fullName evidence="9">DEAD-box ATP-dependent RNA helicase RhpA</fullName>
        <ecNumber evidence="1">3.6.4.13</ecNumber>
    </recommendedName>
</protein>
<evidence type="ECO:0000256" key="9">
    <source>
        <dbReference type="ARBA" id="ARBA00074363"/>
    </source>
</evidence>
<dbReference type="SMART" id="SM00490">
    <property type="entry name" value="HELICc"/>
    <property type="match status" value="1"/>
</dbReference>
<dbReference type="PROSITE" id="PS51195">
    <property type="entry name" value="Q_MOTIF"/>
    <property type="match status" value="1"/>
</dbReference>
<dbReference type="PANTHER" id="PTHR47959">
    <property type="entry name" value="ATP-DEPENDENT RNA HELICASE RHLE-RELATED"/>
    <property type="match status" value="1"/>
</dbReference>
<dbReference type="PROSITE" id="PS00039">
    <property type="entry name" value="DEAD_ATP_HELICASE"/>
    <property type="match status" value="1"/>
</dbReference>
<evidence type="ECO:0000256" key="7">
    <source>
        <dbReference type="ARBA" id="ARBA00038437"/>
    </source>
</evidence>
<dbReference type="GO" id="GO:0003676">
    <property type="term" value="F:nucleic acid binding"/>
    <property type="evidence" value="ECO:0007669"/>
    <property type="project" value="InterPro"/>
</dbReference>
<feature type="domain" description="Helicase C-terminal" evidence="14">
    <location>
        <begin position="234"/>
        <end position="382"/>
    </location>
</feature>
<accession>A0A8J2YXY1</accession>
<dbReference type="PANTHER" id="PTHR47959:SF13">
    <property type="entry name" value="ATP-DEPENDENT RNA HELICASE RHLE"/>
    <property type="match status" value="1"/>
</dbReference>
<proteinExistence type="inferred from homology"/>
<dbReference type="Pfam" id="PF00270">
    <property type="entry name" value="DEAD"/>
    <property type="match status" value="1"/>
</dbReference>
<evidence type="ECO:0000256" key="8">
    <source>
        <dbReference type="ARBA" id="ARBA00047984"/>
    </source>
</evidence>
<dbReference type="InterPro" id="IPR000629">
    <property type="entry name" value="RNA-helicase_DEAD-box_CS"/>
</dbReference>
<evidence type="ECO:0000256" key="10">
    <source>
        <dbReference type="PROSITE-ProRule" id="PRU00552"/>
    </source>
</evidence>
<dbReference type="SUPFAM" id="SSF52540">
    <property type="entry name" value="P-loop containing nucleoside triphosphate hydrolases"/>
    <property type="match status" value="2"/>
</dbReference>
<dbReference type="CDD" id="cd18787">
    <property type="entry name" value="SF2_C_DEAD"/>
    <property type="match status" value="1"/>
</dbReference>
<dbReference type="RefSeq" id="WP_229743885.1">
    <property type="nucleotide sequence ID" value="NZ_BMJQ01000012.1"/>
</dbReference>
<keyword evidence="3 11" id="KW-0547">Nucleotide-binding</keyword>
<comment type="catalytic activity">
    <reaction evidence="8">
        <text>ATP + H2O = ADP + phosphate + H(+)</text>
        <dbReference type="Rhea" id="RHEA:13065"/>
        <dbReference type="ChEBI" id="CHEBI:15377"/>
        <dbReference type="ChEBI" id="CHEBI:15378"/>
        <dbReference type="ChEBI" id="CHEBI:30616"/>
        <dbReference type="ChEBI" id="CHEBI:43474"/>
        <dbReference type="ChEBI" id="CHEBI:456216"/>
        <dbReference type="EC" id="3.6.4.13"/>
    </reaction>
</comment>
<dbReference type="InterPro" id="IPR044742">
    <property type="entry name" value="DEAD/DEAH_RhlB"/>
</dbReference>
<dbReference type="CDD" id="cd00268">
    <property type="entry name" value="DEADc"/>
    <property type="match status" value="1"/>
</dbReference>
<evidence type="ECO:0000256" key="3">
    <source>
        <dbReference type="ARBA" id="ARBA00022741"/>
    </source>
</evidence>
<dbReference type="PROSITE" id="PS51192">
    <property type="entry name" value="HELICASE_ATP_BIND_1"/>
    <property type="match status" value="1"/>
</dbReference>
<evidence type="ECO:0000313" key="16">
    <source>
        <dbReference type="EMBL" id="GGF34161.1"/>
    </source>
</evidence>
<dbReference type="SMART" id="SM00487">
    <property type="entry name" value="DEXDc"/>
    <property type="match status" value="1"/>
</dbReference>
<feature type="domain" description="DEAD-box RNA helicase Q" evidence="15">
    <location>
        <begin position="5"/>
        <end position="33"/>
    </location>
</feature>
<evidence type="ECO:0000256" key="1">
    <source>
        <dbReference type="ARBA" id="ARBA00012552"/>
    </source>
</evidence>
<dbReference type="GO" id="GO:0005829">
    <property type="term" value="C:cytosol"/>
    <property type="evidence" value="ECO:0007669"/>
    <property type="project" value="TreeGrafter"/>
</dbReference>
<evidence type="ECO:0000256" key="4">
    <source>
        <dbReference type="ARBA" id="ARBA00022801"/>
    </source>
</evidence>
<dbReference type="GO" id="GO:0005524">
    <property type="term" value="F:ATP binding"/>
    <property type="evidence" value="ECO:0007669"/>
    <property type="project" value="UniProtKB-KW"/>
</dbReference>
<keyword evidence="4 11" id="KW-0378">Hydrolase</keyword>
<dbReference type="InterPro" id="IPR001650">
    <property type="entry name" value="Helicase_C-like"/>
</dbReference>
<feature type="compositionally biased region" description="Basic residues" evidence="12">
    <location>
        <begin position="452"/>
        <end position="464"/>
    </location>
</feature>
<keyword evidence="17" id="KW-1185">Reference proteome</keyword>
<dbReference type="PROSITE" id="PS51194">
    <property type="entry name" value="HELICASE_CTER"/>
    <property type="match status" value="1"/>
</dbReference>
<keyword evidence="2" id="KW-0963">Cytoplasm</keyword>
<reference evidence="16" key="2">
    <citation type="submission" date="2020-09" db="EMBL/GenBank/DDBJ databases">
        <authorList>
            <person name="Sun Q."/>
            <person name="Zhou Y."/>
        </authorList>
    </citation>
    <scope>NUCLEOTIDE SEQUENCE</scope>
    <source>
        <strain evidence="16">CGMCC 1.15725</strain>
    </source>
</reference>
<dbReference type="FunFam" id="3.40.50.300:FF:000108">
    <property type="entry name" value="ATP-dependent RNA helicase RhlE"/>
    <property type="match status" value="1"/>
</dbReference>
<organism evidence="16 17">
    <name type="scientific">Aliidongia dinghuensis</name>
    <dbReference type="NCBI Taxonomy" id="1867774"/>
    <lineage>
        <taxon>Bacteria</taxon>
        <taxon>Pseudomonadati</taxon>
        <taxon>Pseudomonadota</taxon>
        <taxon>Alphaproteobacteria</taxon>
        <taxon>Rhodospirillales</taxon>
        <taxon>Dongiaceae</taxon>
        <taxon>Aliidongia</taxon>
    </lineage>
</organism>
<dbReference type="EC" id="3.6.4.13" evidence="1"/>
<reference evidence="16" key="1">
    <citation type="journal article" date="2014" name="Int. J. Syst. Evol. Microbiol.">
        <title>Complete genome sequence of Corynebacterium casei LMG S-19264T (=DSM 44701T), isolated from a smear-ripened cheese.</title>
        <authorList>
            <consortium name="US DOE Joint Genome Institute (JGI-PGF)"/>
            <person name="Walter F."/>
            <person name="Albersmeier A."/>
            <person name="Kalinowski J."/>
            <person name="Ruckert C."/>
        </authorList>
    </citation>
    <scope>NUCLEOTIDE SEQUENCE</scope>
    <source>
        <strain evidence="16">CGMCC 1.15725</strain>
    </source>
</reference>
<comment type="caution">
    <text evidence="16">The sequence shown here is derived from an EMBL/GenBank/DDBJ whole genome shotgun (WGS) entry which is preliminary data.</text>
</comment>
<feature type="short sequence motif" description="Q motif" evidence="10">
    <location>
        <begin position="5"/>
        <end position="33"/>
    </location>
</feature>
<comment type="similarity">
    <text evidence="7 11">Belongs to the DEAD box helicase family.</text>
</comment>
<dbReference type="InterPro" id="IPR050079">
    <property type="entry name" value="DEAD_box_RNA_helicase"/>
</dbReference>
<feature type="region of interest" description="Disordered" evidence="12">
    <location>
        <begin position="385"/>
        <end position="526"/>
    </location>
</feature>
<dbReference type="GO" id="GO:0016787">
    <property type="term" value="F:hydrolase activity"/>
    <property type="evidence" value="ECO:0007669"/>
    <property type="project" value="UniProtKB-KW"/>
</dbReference>
<dbReference type="Gene3D" id="3.40.50.300">
    <property type="entry name" value="P-loop containing nucleotide triphosphate hydrolases"/>
    <property type="match status" value="2"/>
</dbReference>
<dbReference type="EMBL" id="BMJQ01000012">
    <property type="protein sequence ID" value="GGF34161.1"/>
    <property type="molecule type" value="Genomic_DNA"/>
</dbReference>
<evidence type="ECO:0000256" key="6">
    <source>
        <dbReference type="ARBA" id="ARBA00022840"/>
    </source>
</evidence>
<feature type="domain" description="Helicase ATP-binding" evidence="13">
    <location>
        <begin position="36"/>
        <end position="211"/>
    </location>
</feature>
<dbReference type="GO" id="GO:0009266">
    <property type="term" value="P:response to temperature stimulus"/>
    <property type="evidence" value="ECO:0007669"/>
    <property type="project" value="UniProtKB-ARBA"/>
</dbReference>
<dbReference type="Pfam" id="PF00271">
    <property type="entry name" value="Helicase_C"/>
    <property type="match status" value="1"/>
</dbReference>
<dbReference type="GO" id="GO:0042255">
    <property type="term" value="P:ribosome assembly"/>
    <property type="evidence" value="ECO:0007669"/>
    <property type="project" value="UniProtKB-ARBA"/>
</dbReference>
<keyword evidence="6 11" id="KW-0067">ATP-binding</keyword>
<evidence type="ECO:0000256" key="11">
    <source>
        <dbReference type="RuleBase" id="RU000492"/>
    </source>
</evidence>
<feature type="compositionally biased region" description="Basic and acidic residues" evidence="12">
    <location>
        <begin position="406"/>
        <end position="418"/>
    </location>
</feature>
<sequence length="526" mass="57231">MTEITKFSELALRAEIQQALAAQGYESPTPIQRQAIPHALEGRDLLGIAQTGTGKTAAFTLPILERLSTSDRRRAPGTARTLVLTPTRELAIQIGESVKAYGANLKLTHTVIFGGVGQKPQTDAMKPGVDILVATPGRLLDLMNQGFVRFDNLEAFVLDEADRMLDMGFIHDVKRVIAKLPAERQTFFFSATMPGEVAQLAQRLLKDPVRVEVTPVATTAEKIAQGVIFCETKEKRQLLADVLADPALSRVIIFTRTKHGANKVTEFLGKAGITAAAIHGNKSQSARQAALEGFRAGKLRALVATDIAARGIDIDGITHVVNFELPNIPESYVHRIGRTARAGAEGSAISFCDGEERAYLRDIERLTRQPVEVLPRPPATAPVVIQANFDQRPPRPQQSRGPRPQRNGERREQGRDQGQRQATGQGQEKVPAPRAAHPHGRPAPGKPDPHRANPHKPAHGKPAHGQHQGQRQGQHHAPVRAESRPAGASRGLGSFGDLVAGLGARSAPEEQDAPREAQHREQRRRR</sequence>
<evidence type="ECO:0000256" key="2">
    <source>
        <dbReference type="ARBA" id="ARBA00022490"/>
    </source>
</evidence>
<evidence type="ECO:0000256" key="5">
    <source>
        <dbReference type="ARBA" id="ARBA00022806"/>
    </source>
</evidence>
<evidence type="ECO:0000256" key="12">
    <source>
        <dbReference type="SAM" id="MobiDB-lite"/>
    </source>
</evidence>
<dbReference type="Proteomes" id="UP000646365">
    <property type="component" value="Unassembled WGS sequence"/>
</dbReference>
<name>A0A8J2YXY1_9PROT</name>
<evidence type="ECO:0000259" key="13">
    <source>
        <dbReference type="PROSITE" id="PS51192"/>
    </source>
</evidence>
<dbReference type="InterPro" id="IPR011545">
    <property type="entry name" value="DEAD/DEAH_box_helicase_dom"/>
</dbReference>
<dbReference type="AlphaFoldDB" id="A0A8J2YXY1"/>
<gene>
    <name evidence="16" type="ORF">GCM10011611_45490</name>
</gene>
<dbReference type="InterPro" id="IPR014001">
    <property type="entry name" value="Helicase_ATP-bd"/>
</dbReference>
<dbReference type="InterPro" id="IPR027417">
    <property type="entry name" value="P-loop_NTPase"/>
</dbReference>
<evidence type="ECO:0000259" key="15">
    <source>
        <dbReference type="PROSITE" id="PS51195"/>
    </source>
</evidence>
<keyword evidence="5 11" id="KW-0347">Helicase</keyword>
<evidence type="ECO:0000313" key="17">
    <source>
        <dbReference type="Proteomes" id="UP000646365"/>
    </source>
</evidence>